<feature type="transmembrane region" description="Helical" evidence="1">
    <location>
        <begin position="200"/>
        <end position="218"/>
    </location>
</feature>
<dbReference type="InterPro" id="IPR049177">
    <property type="entry name" value="MgtC_SapB_SrpB_YhiD_N"/>
</dbReference>
<gene>
    <name evidence="4" type="ORF">A3F84_09565</name>
</gene>
<feature type="transmembrane region" description="Helical" evidence="1">
    <location>
        <begin position="230"/>
        <end position="250"/>
    </location>
</feature>
<keyword evidence="1" id="KW-1133">Transmembrane helix</keyword>
<evidence type="ECO:0000259" key="3">
    <source>
        <dbReference type="Pfam" id="PF13194"/>
    </source>
</evidence>
<dbReference type="PANTHER" id="PTHR39084">
    <property type="entry name" value="MEMBRANE PROTEIN-RELATED"/>
    <property type="match status" value="1"/>
</dbReference>
<feature type="transmembrane region" description="Helical" evidence="1">
    <location>
        <begin position="299"/>
        <end position="317"/>
    </location>
</feature>
<dbReference type="Pfam" id="PF13194">
    <property type="entry name" value="DUF4010"/>
    <property type="match status" value="1"/>
</dbReference>
<feature type="transmembrane region" description="Helical" evidence="1">
    <location>
        <begin position="257"/>
        <end position="279"/>
    </location>
</feature>
<organism evidence="4 5">
    <name type="scientific">Handelsmanbacteria sp. (strain RIFCSPLOWO2_12_FULL_64_10)</name>
    <dbReference type="NCBI Taxonomy" id="1817868"/>
    <lineage>
        <taxon>Bacteria</taxon>
        <taxon>Candidatus Handelsmaniibacteriota</taxon>
    </lineage>
</organism>
<comment type="caution">
    <text evidence="4">The sequence shown here is derived from an EMBL/GenBank/DDBJ whole genome shotgun (WGS) entry which is preliminary data.</text>
</comment>
<keyword evidence="1" id="KW-0812">Transmembrane</keyword>
<protein>
    <submittedName>
        <fullName evidence="4">Uncharacterized protein</fullName>
    </submittedName>
</protein>
<evidence type="ECO:0000313" key="4">
    <source>
        <dbReference type="EMBL" id="OGG44234.1"/>
    </source>
</evidence>
<feature type="domain" description="DUF4010" evidence="3">
    <location>
        <begin position="176"/>
        <end position="383"/>
    </location>
</feature>
<evidence type="ECO:0000256" key="1">
    <source>
        <dbReference type="SAM" id="Phobius"/>
    </source>
</evidence>
<evidence type="ECO:0000313" key="5">
    <source>
        <dbReference type="Proteomes" id="UP000178606"/>
    </source>
</evidence>
<feature type="transmembrane region" description="Helical" evidence="1">
    <location>
        <begin position="96"/>
        <end position="120"/>
    </location>
</feature>
<feature type="transmembrane region" description="Helical" evidence="1">
    <location>
        <begin position="361"/>
        <end position="382"/>
    </location>
</feature>
<keyword evidence="1" id="KW-0472">Membrane</keyword>
<dbReference type="InterPro" id="IPR025105">
    <property type="entry name" value="DUF4010"/>
</dbReference>
<feature type="transmembrane region" description="Helical" evidence="1">
    <location>
        <begin position="43"/>
        <end position="76"/>
    </location>
</feature>
<sequence length="414" mass="43694">MNDLNSFKAFGEALAIGLLIGVERYKDRAPGEKKTAGVRTFTLFALLGAVCGLLDQALFTAMTFAGLLGLIGLGYYRESVRDIGLTTEVTALLTFWLGYLVRSHEALAVSAGIALVILLAHKRSLHQFVKEQISETEFYDTLKFLAVVFVVHPLLPDRAVGPYGFLNPARVWLLVVLISTISFSGYVLMRWLGAGRGLEISSLVGGLISTTAVTVSLAERARQSPEHARTCGVVGVMANAVQFPRLLLLISVVDRGLGAFLAVPLLGMGAVGLLGAWALSRTRGPDPPPVELLFQNPYSLTPALKFGAFFVGIFLFSRMAAVHLGERGIYLASAIAGAGDASVISLSIADTVGNGSLSLPAASAAILIAVAANALVKWALALTNGTRDLALYLGGGFATMLTVGIALTLLVHKL</sequence>
<dbReference type="AlphaFoldDB" id="A0A1F6C4Y0"/>
<reference evidence="4 5" key="1">
    <citation type="journal article" date="2016" name="Nat. Commun.">
        <title>Thousands of microbial genomes shed light on interconnected biogeochemical processes in an aquifer system.</title>
        <authorList>
            <person name="Anantharaman K."/>
            <person name="Brown C.T."/>
            <person name="Hug L.A."/>
            <person name="Sharon I."/>
            <person name="Castelle C.J."/>
            <person name="Probst A.J."/>
            <person name="Thomas B.C."/>
            <person name="Singh A."/>
            <person name="Wilkins M.J."/>
            <person name="Karaoz U."/>
            <person name="Brodie E.L."/>
            <person name="Williams K.H."/>
            <person name="Hubbard S.S."/>
            <person name="Banfield J.F."/>
        </authorList>
    </citation>
    <scope>NUCLEOTIDE SEQUENCE [LARGE SCALE GENOMIC DNA]</scope>
    <source>
        <strain evidence="5">RIFCSPLOWO2_12_FULL_64_10</strain>
    </source>
</reference>
<dbReference type="Proteomes" id="UP000178606">
    <property type="component" value="Unassembled WGS sequence"/>
</dbReference>
<evidence type="ECO:0000259" key="2">
    <source>
        <dbReference type="Pfam" id="PF02308"/>
    </source>
</evidence>
<dbReference type="EMBL" id="MFKF01000410">
    <property type="protein sequence ID" value="OGG44234.1"/>
    <property type="molecule type" value="Genomic_DNA"/>
</dbReference>
<feature type="domain" description="MgtC/SapB/SrpB/YhiD N-terminal" evidence="2">
    <location>
        <begin position="13"/>
        <end position="127"/>
    </location>
</feature>
<dbReference type="PANTHER" id="PTHR39084:SF1">
    <property type="entry name" value="DUF4010 DOMAIN-CONTAINING PROTEIN"/>
    <property type="match status" value="1"/>
</dbReference>
<feature type="transmembrane region" description="Helical" evidence="1">
    <location>
        <begin position="329"/>
        <end position="349"/>
    </location>
</feature>
<proteinExistence type="predicted"/>
<feature type="transmembrane region" description="Helical" evidence="1">
    <location>
        <begin position="389"/>
        <end position="411"/>
    </location>
</feature>
<name>A0A1F6C4Y0_HANXR</name>
<dbReference type="Pfam" id="PF02308">
    <property type="entry name" value="MgtC"/>
    <property type="match status" value="1"/>
</dbReference>
<accession>A0A1F6C4Y0</accession>
<feature type="transmembrane region" description="Helical" evidence="1">
    <location>
        <begin position="171"/>
        <end position="188"/>
    </location>
</feature>